<dbReference type="InterPro" id="IPR003593">
    <property type="entry name" value="AAA+_ATPase"/>
</dbReference>
<dbReference type="Pfam" id="PF13541">
    <property type="entry name" value="ChlI"/>
    <property type="match status" value="1"/>
</dbReference>
<dbReference type="RefSeq" id="WP_123846278.1">
    <property type="nucleotide sequence ID" value="NZ_RPDH01000001.1"/>
</dbReference>
<comment type="similarity">
    <text evidence="11 13">Belongs to the RecA family. RadA subfamily.</text>
</comment>
<dbReference type="Proteomes" id="UP000278351">
    <property type="component" value="Unassembled WGS sequence"/>
</dbReference>
<dbReference type="PANTHER" id="PTHR32472:SF10">
    <property type="entry name" value="DNA REPAIR PROTEIN RADA-LIKE PROTEIN"/>
    <property type="match status" value="1"/>
</dbReference>
<evidence type="ECO:0000256" key="9">
    <source>
        <dbReference type="ARBA" id="ARBA00023125"/>
    </source>
</evidence>
<evidence type="ECO:0000256" key="8">
    <source>
        <dbReference type="ARBA" id="ARBA00023016"/>
    </source>
</evidence>
<evidence type="ECO:0000259" key="14">
    <source>
        <dbReference type="PROSITE" id="PS50162"/>
    </source>
</evidence>
<comment type="function">
    <text evidence="11">Plays a role in repairing double-strand DNA breaks, probably involving stabilizing or processing branched DNA or blocked replication forks.</text>
</comment>
<evidence type="ECO:0000256" key="13">
    <source>
        <dbReference type="RuleBase" id="RU003555"/>
    </source>
</evidence>
<keyword evidence="7 11" id="KW-0067">ATP-binding</keyword>
<dbReference type="InterPro" id="IPR027417">
    <property type="entry name" value="P-loop_NTPase"/>
</dbReference>
<keyword evidence="10 11" id="KW-0234">DNA repair</keyword>
<dbReference type="GO" id="GO:0008270">
    <property type="term" value="F:zinc ion binding"/>
    <property type="evidence" value="ECO:0007669"/>
    <property type="project" value="UniProtKB-KW"/>
</dbReference>
<feature type="region of interest" description="Lon-protease-like" evidence="11">
    <location>
        <begin position="355"/>
        <end position="458"/>
    </location>
</feature>
<dbReference type="CDD" id="cd01121">
    <property type="entry name" value="RadA_SMS_N"/>
    <property type="match status" value="1"/>
</dbReference>
<keyword evidence="3 11" id="KW-0227">DNA damage</keyword>
<keyword evidence="16" id="KW-1185">Reference proteome</keyword>
<organism evidence="15 16">
    <name type="scientific">Chitinophaga lutea</name>
    <dbReference type="NCBI Taxonomy" id="2488634"/>
    <lineage>
        <taxon>Bacteria</taxon>
        <taxon>Pseudomonadati</taxon>
        <taxon>Bacteroidota</taxon>
        <taxon>Chitinophagia</taxon>
        <taxon>Chitinophagales</taxon>
        <taxon>Chitinophagaceae</taxon>
        <taxon>Chitinophaga</taxon>
    </lineage>
</organism>
<accession>A0A3N4Q881</accession>
<dbReference type="PROSITE" id="PS50162">
    <property type="entry name" value="RECA_2"/>
    <property type="match status" value="1"/>
</dbReference>
<dbReference type="FunFam" id="3.40.50.300:FF:000050">
    <property type="entry name" value="DNA repair protein RadA"/>
    <property type="match status" value="1"/>
</dbReference>
<keyword evidence="4 13" id="KW-0863">Zinc-finger</keyword>
<comment type="caution">
    <text evidence="15">The sequence shown here is derived from an EMBL/GenBank/DDBJ whole genome shotgun (WGS) entry which is preliminary data.</text>
</comment>
<dbReference type="GO" id="GO:0003684">
    <property type="term" value="F:damaged DNA binding"/>
    <property type="evidence" value="ECO:0007669"/>
    <property type="project" value="InterPro"/>
</dbReference>
<comment type="function">
    <text evidence="13">DNA-dependent ATPase involved in processing of recombination intermediates, plays a role in repairing DNA breaks. Stimulates the branch migration of RecA-mediated strand transfer reactions, allowing the 3' invading strand to extend heteroduplex DNA faster. Binds ssDNA in the presence of ADP but not other nucleotides, has ATPase activity that is stimulated by ssDNA and various branched DNA structures, but inhibited by SSB. Does not have RecA's homology-searching function.</text>
</comment>
<evidence type="ECO:0000256" key="7">
    <source>
        <dbReference type="ARBA" id="ARBA00022840"/>
    </source>
</evidence>
<reference evidence="15 16" key="1">
    <citation type="submission" date="2018-11" db="EMBL/GenBank/DDBJ databases">
        <title>Chitinophaga lutea sp.nov., isolate from arsenic contaminated soil.</title>
        <authorList>
            <person name="Zong Y."/>
        </authorList>
    </citation>
    <scope>NUCLEOTIDE SEQUENCE [LARGE SCALE GENOMIC DNA]</scope>
    <source>
        <strain evidence="15 16">ZY74</strain>
    </source>
</reference>
<dbReference type="EMBL" id="RPDH01000001">
    <property type="protein sequence ID" value="RPE13761.1"/>
    <property type="molecule type" value="Genomic_DNA"/>
</dbReference>
<feature type="short sequence motif" description="RadA KNRFG motif" evidence="11">
    <location>
        <begin position="256"/>
        <end position="260"/>
    </location>
</feature>
<evidence type="ECO:0000256" key="1">
    <source>
        <dbReference type="ARBA" id="ARBA00022723"/>
    </source>
</evidence>
<dbReference type="GO" id="GO:0005524">
    <property type="term" value="F:ATP binding"/>
    <property type="evidence" value="ECO:0007669"/>
    <property type="project" value="UniProtKB-UniRule"/>
</dbReference>
<dbReference type="GO" id="GO:0005829">
    <property type="term" value="C:cytosol"/>
    <property type="evidence" value="ECO:0007669"/>
    <property type="project" value="TreeGrafter"/>
</dbReference>
<evidence type="ECO:0000313" key="15">
    <source>
        <dbReference type="EMBL" id="RPE13761.1"/>
    </source>
</evidence>
<name>A0A3N4Q881_9BACT</name>
<dbReference type="GO" id="GO:0140664">
    <property type="term" value="F:ATP-dependent DNA damage sensor activity"/>
    <property type="evidence" value="ECO:0007669"/>
    <property type="project" value="InterPro"/>
</dbReference>
<dbReference type="GO" id="GO:0000725">
    <property type="term" value="P:recombinational repair"/>
    <property type="evidence" value="ECO:0007669"/>
    <property type="project" value="UniProtKB-UniRule"/>
</dbReference>
<dbReference type="Gene3D" id="3.30.230.10">
    <property type="match status" value="1"/>
</dbReference>
<dbReference type="Pfam" id="PF18073">
    <property type="entry name" value="Zn_ribbon_LapB"/>
    <property type="match status" value="1"/>
</dbReference>
<evidence type="ECO:0000256" key="3">
    <source>
        <dbReference type="ARBA" id="ARBA00022763"/>
    </source>
</evidence>
<dbReference type="PRINTS" id="PR01874">
    <property type="entry name" value="DNAREPAIRADA"/>
</dbReference>
<keyword evidence="1 11" id="KW-0479">Metal-binding</keyword>
<dbReference type="Gene3D" id="3.40.50.300">
    <property type="entry name" value="P-loop containing nucleotide triphosphate hydrolases"/>
    <property type="match status" value="1"/>
</dbReference>
<dbReference type="OrthoDB" id="9803906at2"/>
<dbReference type="InterPro" id="IPR020588">
    <property type="entry name" value="RecA_ATP-bd"/>
</dbReference>
<dbReference type="SUPFAM" id="SSF52540">
    <property type="entry name" value="P-loop containing nucleoside triphosphate hydrolases"/>
    <property type="match status" value="1"/>
</dbReference>
<keyword evidence="9 11" id="KW-0238">DNA-binding</keyword>
<dbReference type="InterPro" id="IPR041166">
    <property type="entry name" value="Rubredoxin_2"/>
</dbReference>
<protein>
    <recommendedName>
        <fullName evidence="11 12">DNA repair protein RadA</fullName>
    </recommendedName>
</protein>
<evidence type="ECO:0000256" key="4">
    <source>
        <dbReference type="ARBA" id="ARBA00022771"/>
    </source>
</evidence>
<keyword evidence="8 11" id="KW-0346">Stress response</keyword>
<sequence length="458" mass="51093">MSKIKTAFFCQNCGYESAKWTGKCPSCNQWNTFVEEKVQKELPLHRQEWKSTKIDQPRAPKVVHLDAVEAIEEKRWLTPDAELNRVLGGGIVAGSLVLVGGEPGIGKSTLFLQNALMLKNIKTLYISGEESEQQIKMRADRLKIHNDQFYLLTETSTQAIFQEIKKLEPQLVIVDSIQTLQSPLIESAPGSVSQIRETAGEMMRFAKESNTPVFLIGHITKDGSIAGPKVLEHMVDTVLQFEGDQHYAYRILRTIKNRFGSTAELGIYEMTGNGLRQVNNPSEILISQRDDMLSGVAIAATIEGLRPMLVEVQALVTQSVYGTPQRTATGFDLRRLQLLLAVLEKRGGFHFGMKDVFLNIAGGIKVEDPSIDLAVLCALLSSFEDIGISHKCCFAGEVGLSGEIRAVNRIEQRIAEAEKLGFEKIFISKYHKKGLDFSKFNIEVVSLGRVDEVYQRLF</sequence>
<keyword evidence="6 13" id="KW-0862">Zinc</keyword>
<evidence type="ECO:0000256" key="6">
    <source>
        <dbReference type="ARBA" id="ARBA00022833"/>
    </source>
</evidence>
<dbReference type="InterPro" id="IPR004504">
    <property type="entry name" value="DNA_repair_RadA"/>
</dbReference>
<dbReference type="InterPro" id="IPR020568">
    <property type="entry name" value="Ribosomal_Su5_D2-typ_SF"/>
</dbReference>
<evidence type="ECO:0000313" key="16">
    <source>
        <dbReference type="Proteomes" id="UP000278351"/>
    </source>
</evidence>
<keyword evidence="5" id="KW-0378">Hydrolase</keyword>
<gene>
    <name evidence="11 15" type="primary">radA</name>
    <name evidence="15" type="ORF">EGT74_09680</name>
</gene>
<evidence type="ECO:0000256" key="11">
    <source>
        <dbReference type="HAMAP-Rule" id="MF_01498"/>
    </source>
</evidence>
<evidence type="ECO:0000256" key="12">
    <source>
        <dbReference type="NCBIfam" id="TIGR00416"/>
    </source>
</evidence>
<dbReference type="SUPFAM" id="SSF54211">
    <property type="entry name" value="Ribosomal protein S5 domain 2-like"/>
    <property type="match status" value="1"/>
</dbReference>
<comment type="domain">
    <text evidence="11">The middle region has homology to RecA with ATPase motifs including the RadA KNRFG motif, while the C-terminus is homologous to Lon protease.</text>
</comment>
<dbReference type="PANTHER" id="PTHR32472">
    <property type="entry name" value="DNA REPAIR PROTEIN RADA"/>
    <property type="match status" value="1"/>
</dbReference>
<proteinExistence type="inferred from homology"/>
<keyword evidence="2 11" id="KW-0547">Nucleotide-binding</keyword>
<feature type="domain" description="RecA family profile 1" evidence="14">
    <location>
        <begin position="72"/>
        <end position="219"/>
    </location>
</feature>
<evidence type="ECO:0000256" key="5">
    <source>
        <dbReference type="ARBA" id="ARBA00022801"/>
    </source>
</evidence>
<evidence type="ECO:0000256" key="10">
    <source>
        <dbReference type="ARBA" id="ARBA00023204"/>
    </source>
</evidence>
<feature type="binding site" evidence="11">
    <location>
        <begin position="101"/>
        <end position="108"/>
    </location>
    <ligand>
        <name>ATP</name>
        <dbReference type="ChEBI" id="CHEBI:30616"/>
    </ligand>
</feature>
<dbReference type="InterPro" id="IPR014721">
    <property type="entry name" value="Ribsml_uS5_D2-typ_fold_subgr"/>
</dbReference>
<dbReference type="GO" id="GO:0016787">
    <property type="term" value="F:hydrolase activity"/>
    <property type="evidence" value="ECO:0007669"/>
    <property type="project" value="UniProtKB-KW"/>
</dbReference>
<dbReference type="Pfam" id="PF13481">
    <property type="entry name" value="AAA_25"/>
    <property type="match status" value="1"/>
</dbReference>
<dbReference type="AlphaFoldDB" id="A0A3N4Q881"/>
<evidence type="ECO:0000256" key="2">
    <source>
        <dbReference type="ARBA" id="ARBA00022741"/>
    </source>
</evidence>
<dbReference type="NCBIfam" id="TIGR00416">
    <property type="entry name" value="sms"/>
    <property type="match status" value="1"/>
</dbReference>
<dbReference type="HAMAP" id="MF_01498">
    <property type="entry name" value="RadA_bact"/>
    <property type="match status" value="1"/>
</dbReference>
<dbReference type="SMART" id="SM00382">
    <property type="entry name" value="AAA"/>
    <property type="match status" value="1"/>
</dbReference>